<dbReference type="EMBL" id="CAEZVY010000056">
    <property type="protein sequence ID" value="CAB4641754.1"/>
    <property type="molecule type" value="Genomic_DNA"/>
</dbReference>
<reference evidence="1" key="1">
    <citation type="submission" date="2020-05" db="EMBL/GenBank/DDBJ databases">
        <authorList>
            <person name="Chiriac C."/>
            <person name="Salcher M."/>
            <person name="Ghai R."/>
            <person name="Kavagutti S V."/>
        </authorList>
    </citation>
    <scope>NUCLEOTIDE SEQUENCE</scope>
</reference>
<sequence>MRAPLNPAPVTADMVRRVRDVIEGLGPDRFLAPELEAVEVLLRG</sequence>
<protein>
    <submittedName>
        <fullName evidence="1">Unannotated protein</fullName>
    </submittedName>
</protein>
<evidence type="ECO:0000313" key="1">
    <source>
        <dbReference type="EMBL" id="CAB4641754.1"/>
    </source>
</evidence>
<proteinExistence type="predicted"/>
<gene>
    <name evidence="1" type="ORF">UFOPK2158_00655</name>
</gene>
<name>A0A6J6JZV0_9ZZZZ</name>
<accession>A0A6J6JZV0</accession>
<dbReference type="AlphaFoldDB" id="A0A6J6JZV0"/>
<organism evidence="1">
    <name type="scientific">freshwater metagenome</name>
    <dbReference type="NCBI Taxonomy" id="449393"/>
    <lineage>
        <taxon>unclassified sequences</taxon>
        <taxon>metagenomes</taxon>
        <taxon>ecological metagenomes</taxon>
    </lineage>
</organism>